<dbReference type="InterPro" id="IPR011711">
    <property type="entry name" value="GntR_C"/>
</dbReference>
<protein>
    <submittedName>
        <fullName evidence="6">GntR family transcriptional regulator</fullName>
    </submittedName>
</protein>
<dbReference type="PROSITE" id="PS50949">
    <property type="entry name" value="HTH_GNTR"/>
    <property type="match status" value="1"/>
</dbReference>
<dbReference type="CDD" id="cd07377">
    <property type="entry name" value="WHTH_GntR"/>
    <property type="match status" value="1"/>
</dbReference>
<evidence type="ECO:0000259" key="5">
    <source>
        <dbReference type="PROSITE" id="PS50949"/>
    </source>
</evidence>
<reference evidence="7" key="1">
    <citation type="journal article" date="2019" name="Int. J. Syst. Evol. Microbiol.">
        <title>The Global Catalogue of Microorganisms (GCM) 10K type strain sequencing project: providing services to taxonomists for standard genome sequencing and annotation.</title>
        <authorList>
            <consortium name="The Broad Institute Genomics Platform"/>
            <consortium name="The Broad Institute Genome Sequencing Center for Infectious Disease"/>
            <person name="Wu L."/>
            <person name="Ma J."/>
        </authorList>
    </citation>
    <scope>NUCLEOTIDE SEQUENCE [LARGE SCALE GENOMIC DNA]</scope>
    <source>
        <strain evidence="7">ZS-35-S2</strain>
    </source>
</reference>
<dbReference type="InterPro" id="IPR000524">
    <property type="entry name" value="Tscrpt_reg_HTH_GntR"/>
</dbReference>
<feature type="compositionally biased region" description="Low complexity" evidence="4">
    <location>
        <begin position="27"/>
        <end position="36"/>
    </location>
</feature>
<dbReference type="SMART" id="SM00895">
    <property type="entry name" value="FCD"/>
    <property type="match status" value="1"/>
</dbReference>
<evidence type="ECO:0000256" key="1">
    <source>
        <dbReference type="ARBA" id="ARBA00023015"/>
    </source>
</evidence>
<keyword evidence="1" id="KW-0805">Transcription regulation</keyword>
<keyword evidence="3" id="KW-0804">Transcription</keyword>
<dbReference type="Pfam" id="PF07729">
    <property type="entry name" value="FCD"/>
    <property type="match status" value="1"/>
</dbReference>
<keyword evidence="2" id="KW-0238">DNA-binding</keyword>
<evidence type="ECO:0000256" key="3">
    <source>
        <dbReference type="ARBA" id="ARBA00023163"/>
    </source>
</evidence>
<dbReference type="RefSeq" id="WP_245195619.1">
    <property type="nucleotide sequence ID" value="NZ_CP072611.1"/>
</dbReference>
<proteinExistence type="predicted"/>
<sequence>MSDTLAGEEAPQKAKARKGIRGRKPARSSAPRASSSGAGGADEAVRQPGTTLAGFLHQKLETEIVNGALKPGDRLDEQEIAQRFGMSRTPVREAFRLLGANELVELRGRQGVVVRKIGVSVLIEMFQVMAELEGLCARLAARRASRQQEELLLQVHRRLAQMANHSEADVAAFYAANQEFHEIIYDASRNGYLAEQTRQLRNRVSPFRRRVTALPRRFEKTINEHEEIVRAICDRDADRAHTAMRDHVNLLGDDLTDFIASYE</sequence>
<dbReference type="Gene3D" id="1.20.120.530">
    <property type="entry name" value="GntR ligand-binding domain-like"/>
    <property type="match status" value="1"/>
</dbReference>
<evidence type="ECO:0000256" key="2">
    <source>
        <dbReference type="ARBA" id="ARBA00023125"/>
    </source>
</evidence>
<accession>A0ABW5CQA6</accession>
<gene>
    <name evidence="6" type="ORF">ACFSKQ_17795</name>
</gene>
<comment type="caution">
    <text evidence="6">The sequence shown here is derived from an EMBL/GenBank/DDBJ whole genome shotgun (WGS) entry which is preliminary data.</text>
</comment>
<dbReference type="InterPro" id="IPR008920">
    <property type="entry name" value="TF_FadR/GntR_C"/>
</dbReference>
<dbReference type="SUPFAM" id="SSF46785">
    <property type="entry name" value="Winged helix' DNA-binding domain"/>
    <property type="match status" value="1"/>
</dbReference>
<dbReference type="Gene3D" id="1.10.10.10">
    <property type="entry name" value="Winged helix-like DNA-binding domain superfamily/Winged helix DNA-binding domain"/>
    <property type="match status" value="1"/>
</dbReference>
<evidence type="ECO:0000313" key="6">
    <source>
        <dbReference type="EMBL" id="MFD2239304.1"/>
    </source>
</evidence>
<dbReference type="Pfam" id="PF00392">
    <property type="entry name" value="GntR"/>
    <property type="match status" value="1"/>
</dbReference>
<dbReference type="EMBL" id="JBHUIJ010000028">
    <property type="protein sequence ID" value="MFD2239304.1"/>
    <property type="molecule type" value="Genomic_DNA"/>
</dbReference>
<dbReference type="InterPro" id="IPR036388">
    <property type="entry name" value="WH-like_DNA-bd_sf"/>
</dbReference>
<feature type="domain" description="HTH gntR-type" evidence="5">
    <location>
        <begin position="50"/>
        <end position="117"/>
    </location>
</feature>
<feature type="compositionally biased region" description="Basic residues" evidence="4">
    <location>
        <begin position="14"/>
        <end position="26"/>
    </location>
</feature>
<feature type="region of interest" description="Disordered" evidence="4">
    <location>
        <begin position="1"/>
        <end position="46"/>
    </location>
</feature>
<dbReference type="PANTHER" id="PTHR43537:SF49">
    <property type="entry name" value="TRANSCRIPTIONAL REGULATORY PROTEIN"/>
    <property type="match status" value="1"/>
</dbReference>
<dbReference type="InterPro" id="IPR036390">
    <property type="entry name" value="WH_DNA-bd_sf"/>
</dbReference>
<evidence type="ECO:0000313" key="7">
    <source>
        <dbReference type="Proteomes" id="UP001597371"/>
    </source>
</evidence>
<dbReference type="SMART" id="SM00345">
    <property type="entry name" value="HTH_GNTR"/>
    <property type="match status" value="1"/>
</dbReference>
<name>A0ABW5CQA6_9HYPH</name>
<dbReference type="SUPFAM" id="SSF48008">
    <property type="entry name" value="GntR ligand-binding domain-like"/>
    <property type="match status" value="1"/>
</dbReference>
<organism evidence="6 7">
    <name type="scientific">Aureimonas populi</name>
    <dbReference type="NCBI Taxonomy" id="1701758"/>
    <lineage>
        <taxon>Bacteria</taxon>
        <taxon>Pseudomonadati</taxon>
        <taxon>Pseudomonadota</taxon>
        <taxon>Alphaproteobacteria</taxon>
        <taxon>Hyphomicrobiales</taxon>
        <taxon>Aurantimonadaceae</taxon>
        <taxon>Aureimonas</taxon>
    </lineage>
</organism>
<dbReference type="PANTHER" id="PTHR43537">
    <property type="entry name" value="TRANSCRIPTIONAL REGULATOR, GNTR FAMILY"/>
    <property type="match status" value="1"/>
</dbReference>
<dbReference type="Proteomes" id="UP001597371">
    <property type="component" value="Unassembled WGS sequence"/>
</dbReference>
<evidence type="ECO:0000256" key="4">
    <source>
        <dbReference type="SAM" id="MobiDB-lite"/>
    </source>
</evidence>
<keyword evidence="7" id="KW-1185">Reference proteome</keyword>